<feature type="region of interest" description="Disordered" evidence="1">
    <location>
        <begin position="154"/>
        <end position="194"/>
    </location>
</feature>
<feature type="compositionally biased region" description="Basic and acidic residues" evidence="1">
    <location>
        <begin position="436"/>
        <end position="469"/>
    </location>
</feature>
<keyword evidence="3" id="KW-1185">Reference proteome</keyword>
<dbReference type="HOGENOM" id="CLU_350228_0_0_1"/>
<gene>
    <name evidence="2" type="ORF">HYDPIDRAFT_30409</name>
</gene>
<feature type="region of interest" description="Disordered" evidence="1">
    <location>
        <begin position="215"/>
        <end position="305"/>
    </location>
</feature>
<feature type="region of interest" description="Disordered" evidence="1">
    <location>
        <begin position="388"/>
        <end position="469"/>
    </location>
</feature>
<reference evidence="2 3" key="1">
    <citation type="submission" date="2014-04" db="EMBL/GenBank/DDBJ databases">
        <title>Evolutionary Origins and Diversification of the Mycorrhizal Mutualists.</title>
        <authorList>
            <consortium name="DOE Joint Genome Institute"/>
            <consortium name="Mycorrhizal Genomics Consortium"/>
            <person name="Kohler A."/>
            <person name="Kuo A."/>
            <person name="Nagy L.G."/>
            <person name="Floudas D."/>
            <person name="Copeland A."/>
            <person name="Barry K.W."/>
            <person name="Cichocki N."/>
            <person name="Veneault-Fourrey C."/>
            <person name="LaButti K."/>
            <person name="Lindquist E.A."/>
            <person name="Lipzen A."/>
            <person name="Lundell T."/>
            <person name="Morin E."/>
            <person name="Murat C."/>
            <person name="Riley R."/>
            <person name="Ohm R."/>
            <person name="Sun H."/>
            <person name="Tunlid A."/>
            <person name="Henrissat B."/>
            <person name="Grigoriev I.V."/>
            <person name="Hibbett D.S."/>
            <person name="Martin F."/>
        </authorList>
    </citation>
    <scope>NUCLEOTIDE SEQUENCE [LARGE SCALE GENOMIC DNA]</scope>
    <source>
        <strain evidence="2 3">MD-312</strain>
    </source>
</reference>
<dbReference type="EMBL" id="KN839855">
    <property type="protein sequence ID" value="KIJ62446.1"/>
    <property type="molecule type" value="Genomic_DNA"/>
</dbReference>
<evidence type="ECO:0000313" key="3">
    <source>
        <dbReference type="Proteomes" id="UP000053820"/>
    </source>
</evidence>
<accession>A0A0C9WCU2</accession>
<feature type="compositionally biased region" description="Low complexity" evidence="1">
    <location>
        <begin position="261"/>
        <end position="275"/>
    </location>
</feature>
<organism evidence="2 3">
    <name type="scientific">Hydnomerulius pinastri MD-312</name>
    <dbReference type="NCBI Taxonomy" id="994086"/>
    <lineage>
        <taxon>Eukaryota</taxon>
        <taxon>Fungi</taxon>
        <taxon>Dikarya</taxon>
        <taxon>Basidiomycota</taxon>
        <taxon>Agaricomycotina</taxon>
        <taxon>Agaricomycetes</taxon>
        <taxon>Agaricomycetidae</taxon>
        <taxon>Boletales</taxon>
        <taxon>Boletales incertae sedis</taxon>
        <taxon>Leucogyrophana</taxon>
    </lineage>
</organism>
<protein>
    <submittedName>
        <fullName evidence="2">Uncharacterized protein</fullName>
    </submittedName>
</protein>
<dbReference type="OrthoDB" id="3250555at2759"/>
<evidence type="ECO:0000313" key="2">
    <source>
        <dbReference type="EMBL" id="KIJ62446.1"/>
    </source>
</evidence>
<evidence type="ECO:0000256" key="1">
    <source>
        <dbReference type="SAM" id="MobiDB-lite"/>
    </source>
</evidence>
<dbReference type="Proteomes" id="UP000053820">
    <property type="component" value="Unassembled WGS sequence"/>
</dbReference>
<proteinExistence type="predicted"/>
<name>A0A0C9WCU2_9AGAM</name>
<dbReference type="AlphaFoldDB" id="A0A0C9WCU2"/>
<feature type="compositionally biased region" description="Polar residues" evidence="1">
    <location>
        <begin position="397"/>
        <end position="411"/>
    </location>
</feature>
<sequence length="804" mass="88646">MAPDGLELGHGSPPLITTPGRFVASTSNPQDHSIQPMAVIIQNTSNASDISKDDSLHTSRDFHLPPFCELLRAVTPRGFSDDQDPPKHGIASNERITGHHQDTCAGDRSVDTTAPLAGQQRPHEYVSVGSPTPVPRRPSVKSVKIVLPEATVVDSPMPLPRASPHSSSKYRSTPGPPTHHVPGTPLPRKLSHRVSSRFVSRLSLAPKYDEGNALKRRRSAIDDADGSPSPKKTKIERKASRDSSGHSYSAKEPASLRRAQSLRSELSFERSSPPSRNTPVFSGLDGHKDSTFPPTAPTTPLPDSVDYARSKAHPLARTIPIHRPSISQRQIPAVPIIAPPPYYCPLTVVRSAEDYAVERLRTLLEREREERASDGMSECGAVRAERLRVQKKEQEQELGTPSTSSSGNSAQWEDESSRSASESLGSQDTPSPRSFSPEEREAMEREVKERQAKEREAKEREAREQRRGNQETWTCALGIEDRFRREVTKWILEEALPDAPLASPFRHETTESNDLFDQLTNSPETRFHAAFIFHRYCLRVFGQGLKRPSNGGERVHVQEIDEFYEDAEDVSKGVCSGGTILPCKEPASNEELVAGVWEVALGCLALSVKLHRDFLPPLNPVYASEFLRIAPIAMTHEDLESSQHLVLGAFSFMLGSCTPQAVLDELWNASPPLRRVVGSVPGGWATIQDEIWEKLFEVILEPDMMQYPITLLTGAALLDSLIVAIARRLKSDKDAAIPHPQGLHHCHPPASESGDKAAPIPWRTYVDQAVVLTTGIGLDVMNVLQLSEAEFKECGEWLSQVGSE</sequence>
<feature type="region of interest" description="Disordered" evidence="1">
    <location>
        <begin position="78"/>
        <end position="141"/>
    </location>
</feature>